<evidence type="ECO:0000259" key="1">
    <source>
        <dbReference type="Pfam" id="PF25176"/>
    </source>
</evidence>
<feature type="domain" description="DUF7831" evidence="1">
    <location>
        <begin position="7"/>
        <end position="120"/>
    </location>
</feature>
<organism evidence="2">
    <name type="scientific">marine sediment metagenome</name>
    <dbReference type="NCBI Taxonomy" id="412755"/>
    <lineage>
        <taxon>unclassified sequences</taxon>
        <taxon>metagenomes</taxon>
        <taxon>ecological metagenomes</taxon>
    </lineage>
</organism>
<comment type="caution">
    <text evidence="2">The sequence shown here is derived from an EMBL/GenBank/DDBJ whole genome shotgun (WGS) entry which is preliminary data.</text>
</comment>
<evidence type="ECO:0000313" key="2">
    <source>
        <dbReference type="EMBL" id="KKM67500.1"/>
    </source>
</evidence>
<reference evidence="2" key="1">
    <citation type="journal article" date="2015" name="Nature">
        <title>Complex archaea that bridge the gap between prokaryotes and eukaryotes.</title>
        <authorList>
            <person name="Spang A."/>
            <person name="Saw J.H."/>
            <person name="Jorgensen S.L."/>
            <person name="Zaremba-Niedzwiedzka K."/>
            <person name="Martijn J."/>
            <person name="Lind A.E."/>
            <person name="van Eijk R."/>
            <person name="Schleper C."/>
            <person name="Guy L."/>
            <person name="Ettema T.J."/>
        </authorList>
    </citation>
    <scope>NUCLEOTIDE SEQUENCE</scope>
</reference>
<name>A0A0F9LSY9_9ZZZZ</name>
<protein>
    <recommendedName>
        <fullName evidence="1">DUF7831 domain-containing protein</fullName>
    </recommendedName>
</protein>
<dbReference type="AlphaFoldDB" id="A0A0F9LSY9"/>
<dbReference type="Pfam" id="PF25176">
    <property type="entry name" value="DUF7831"/>
    <property type="match status" value="1"/>
</dbReference>
<sequence>MTLNEPKFITREFIKLNPHVLFVFGDNDERWGYGGMAKEFRGEPNAIGIRTKKAPRTDDDSFYTDDEFELNVRKIDIDIAAIACYMGMERYTVLYIPEGIGKGLAKLEEKAPETYRYLEERLNQLRGQFI</sequence>
<dbReference type="EMBL" id="LAZR01010338">
    <property type="protein sequence ID" value="KKM67500.1"/>
    <property type="molecule type" value="Genomic_DNA"/>
</dbReference>
<dbReference type="InterPro" id="IPR057153">
    <property type="entry name" value="DUF7831"/>
</dbReference>
<gene>
    <name evidence="2" type="ORF">LCGC14_1470570</name>
</gene>
<accession>A0A0F9LSY9</accession>
<proteinExistence type="predicted"/>